<dbReference type="GO" id="GO:0009408">
    <property type="term" value="P:response to heat"/>
    <property type="evidence" value="ECO:0007669"/>
    <property type="project" value="InterPro"/>
</dbReference>
<dbReference type="GO" id="GO:0008270">
    <property type="term" value="F:zinc ion binding"/>
    <property type="evidence" value="ECO:0007669"/>
    <property type="project" value="UniProtKB-KW"/>
</dbReference>
<dbReference type="Pfam" id="PF00226">
    <property type="entry name" value="DnaJ"/>
    <property type="match status" value="1"/>
</dbReference>
<dbReference type="SUPFAM" id="SSF46565">
    <property type="entry name" value="Chaperone J-domain"/>
    <property type="match status" value="1"/>
</dbReference>
<feature type="domain" description="CR-type" evidence="9">
    <location>
        <begin position="143"/>
        <end position="221"/>
    </location>
</feature>
<dbReference type="STRING" id="1169540.A0A0G4FKA9"/>
<organism evidence="10 11">
    <name type="scientific">Vitrella brassicaformis (strain CCMP3155)</name>
    <dbReference type="NCBI Taxonomy" id="1169540"/>
    <lineage>
        <taxon>Eukaryota</taxon>
        <taxon>Sar</taxon>
        <taxon>Alveolata</taxon>
        <taxon>Colpodellida</taxon>
        <taxon>Vitrellaceae</taxon>
        <taxon>Vitrella</taxon>
    </lineage>
</organism>
<dbReference type="FunFam" id="2.10.230.10:FF:000002">
    <property type="entry name" value="Molecular chaperone DnaJ"/>
    <property type="match status" value="1"/>
</dbReference>
<evidence type="ECO:0008006" key="12">
    <source>
        <dbReference type="Google" id="ProtNLM"/>
    </source>
</evidence>
<keyword evidence="11" id="KW-1185">Reference proteome</keyword>
<dbReference type="FunCoup" id="A0A0G4FKA9">
    <property type="interactions" value="350"/>
</dbReference>
<keyword evidence="3 6" id="KW-0863">Zinc-finger</keyword>
<sequence>MSRVVCQGTAKDPYATLGVGRGASTDEIKKAFRHLAKKYHPDINKDEGSQQKMAEITSAYEMLSDPKKRDFYDKTGMSADEAGHGAPGAGGFEGFHGDPSWMFSDFANIFGRMGSAFSGFAQASRGEDIQTEVTIDFMEGINGCDKTLRYQAKAQCGTCNGTGCAPGTGLETCRACNGQGVRRLERGPLTIGIPCQTCNGTGRVIKHPCKTCKGSGTVLESKTFTLDIPAGVKSGMEMRIPNAGHAGEHGGKPGHLFVTIKVRAHPLFRWLDDDIHVNVPISLKQSFLGGEVEVPTLQEPIKLTVPPGTSPDTVKILKGKGPRRTDGRGYGHLILHFYLQMPGKLNTTQRELIQQFDTLEQENEKGRRGGAKEQPWWQERISKGAAS</sequence>
<dbReference type="InterPro" id="IPR012724">
    <property type="entry name" value="DnaJ"/>
</dbReference>
<feature type="zinc finger region" description="CR-type" evidence="6">
    <location>
        <begin position="143"/>
        <end position="221"/>
    </location>
</feature>
<dbReference type="InterPro" id="IPR001305">
    <property type="entry name" value="HSP_DnaJ_Cys-rich_dom"/>
</dbReference>
<evidence type="ECO:0000256" key="5">
    <source>
        <dbReference type="ARBA" id="ARBA00023186"/>
    </source>
</evidence>
<evidence type="ECO:0000259" key="8">
    <source>
        <dbReference type="PROSITE" id="PS50076"/>
    </source>
</evidence>
<dbReference type="HAMAP" id="MF_01152">
    <property type="entry name" value="DnaJ"/>
    <property type="match status" value="1"/>
</dbReference>
<keyword evidence="1 6" id="KW-0479">Metal-binding</keyword>
<dbReference type="Gene3D" id="1.10.287.110">
    <property type="entry name" value="DnaJ domain"/>
    <property type="match status" value="1"/>
</dbReference>
<dbReference type="InParanoid" id="A0A0G4FKA9"/>
<feature type="domain" description="J" evidence="8">
    <location>
        <begin position="12"/>
        <end position="76"/>
    </location>
</feature>
<keyword evidence="2" id="KW-0677">Repeat</keyword>
<dbReference type="OMA" id="MATDYYA"/>
<dbReference type="PROSITE" id="PS51188">
    <property type="entry name" value="ZF_CR"/>
    <property type="match status" value="1"/>
</dbReference>
<accession>A0A0G4FKA9</accession>
<dbReference type="SUPFAM" id="SSF57938">
    <property type="entry name" value="DnaJ/Hsp40 cysteine-rich domain"/>
    <property type="match status" value="1"/>
</dbReference>
<dbReference type="InterPro" id="IPR036410">
    <property type="entry name" value="HSP_DnaJ_Cys-rich_dom_sf"/>
</dbReference>
<dbReference type="PROSITE" id="PS50076">
    <property type="entry name" value="DNAJ_2"/>
    <property type="match status" value="1"/>
</dbReference>
<evidence type="ECO:0000313" key="10">
    <source>
        <dbReference type="EMBL" id="CEM13814.1"/>
    </source>
</evidence>
<dbReference type="FunFam" id="2.60.260.20:FF:000005">
    <property type="entry name" value="Chaperone protein dnaJ 1, mitochondrial"/>
    <property type="match status" value="1"/>
</dbReference>
<evidence type="ECO:0000256" key="6">
    <source>
        <dbReference type="PROSITE-ProRule" id="PRU00546"/>
    </source>
</evidence>
<dbReference type="InterPro" id="IPR036869">
    <property type="entry name" value="J_dom_sf"/>
</dbReference>
<dbReference type="GO" id="GO:0005737">
    <property type="term" value="C:cytoplasm"/>
    <property type="evidence" value="ECO:0007669"/>
    <property type="project" value="TreeGrafter"/>
</dbReference>
<dbReference type="Gene3D" id="2.60.260.20">
    <property type="entry name" value="Urease metallochaperone UreE, N-terminal domain"/>
    <property type="match status" value="2"/>
</dbReference>
<evidence type="ECO:0000256" key="7">
    <source>
        <dbReference type="SAM" id="MobiDB-lite"/>
    </source>
</evidence>
<dbReference type="InterPro" id="IPR002939">
    <property type="entry name" value="DnaJ_C"/>
</dbReference>
<evidence type="ECO:0000259" key="9">
    <source>
        <dbReference type="PROSITE" id="PS51188"/>
    </source>
</evidence>
<dbReference type="PANTHER" id="PTHR43096:SF52">
    <property type="entry name" value="DNAJ HOMOLOG 1, MITOCHONDRIAL-RELATED"/>
    <property type="match status" value="1"/>
</dbReference>
<keyword evidence="4 6" id="KW-0862">Zinc</keyword>
<dbReference type="SUPFAM" id="SSF49493">
    <property type="entry name" value="HSP40/DnaJ peptide-binding domain"/>
    <property type="match status" value="2"/>
</dbReference>
<keyword evidence="5" id="KW-0143">Chaperone</keyword>
<evidence type="ECO:0000256" key="2">
    <source>
        <dbReference type="ARBA" id="ARBA00022737"/>
    </source>
</evidence>
<dbReference type="CDD" id="cd10747">
    <property type="entry name" value="DnaJ_C"/>
    <property type="match status" value="1"/>
</dbReference>
<feature type="compositionally biased region" description="Basic and acidic residues" evidence="7">
    <location>
        <begin position="362"/>
        <end position="371"/>
    </location>
</feature>
<dbReference type="InterPro" id="IPR008971">
    <property type="entry name" value="HSP40/DnaJ_pept-bd"/>
</dbReference>
<dbReference type="GO" id="GO:0031072">
    <property type="term" value="F:heat shock protein binding"/>
    <property type="evidence" value="ECO:0007669"/>
    <property type="project" value="InterPro"/>
</dbReference>
<protein>
    <recommendedName>
        <fullName evidence="12">Chaperone protein DnaJ</fullName>
    </recommendedName>
</protein>
<dbReference type="InterPro" id="IPR001623">
    <property type="entry name" value="DnaJ_domain"/>
</dbReference>
<dbReference type="Pfam" id="PF00684">
    <property type="entry name" value="DnaJ_CXXCXGXG"/>
    <property type="match status" value="1"/>
</dbReference>
<dbReference type="Gene3D" id="2.10.230.10">
    <property type="entry name" value="Heat shock protein DnaJ, cysteine-rich domain"/>
    <property type="match status" value="1"/>
</dbReference>
<dbReference type="VEuPathDB" id="CryptoDB:Vbra_15608"/>
<dbReference type="SMART" id="SM00271">
    <property type="entry name" value="DnaJ"/>
    <property type="match status" value="1"/>
</dbReference>
<dbReference type="PhylomeDB" id="A0A0G4FKA9"/>
<dbReference type="Pfam" id="PF01556">
    <property type="entry name" value="DnaJ_C"/>
    <property type="match status" value="1"/>
</dbReference>
<dbReference type="GO" id="GO:0042026">
    <property type="term" value="P:protein refolding"/>
    <property type="evidence" value="ECO:0007669"/>
    <property type="project" value="TreeGrafter"/>
</dbReference>
<evidence type="ECO:0000256" key="4">
    <source>
        <dbReference type="ARBA" id="ARBA00022833"/>
    </source>
</evidence>
<dbReference type="PANTHER" id="PTHR43096">
    <property type="entry name" value="DNAJ HOMOLOG 1, MITOCHONDRIAL-RELATED"/>
    <property type="match status" value="1"/>
</dbReference>
<dbReference type="GO" id="GO:0051082">
    <property type="term" value="F:unfolded protein binding"/>
    <property type="evidence" value="ECO:0007669"/>
    <property type="project" value="InterPro"/>
</dbReference>
<evidence type="ECO:0000256" key="1">
    <source>
        <dbReference type="ARBA" id="ARBA00022723"/>
    </source>
</evidence>
<dbReference type="CDD" id="cd06257">
    <property type="entry name" value="DnaJ"/>
    <property type="match status" value="1"/>
</dbReference>
<dbReference type="OrthoDB" id="10256793at2759"/>
<name>A0A0G4FKA9_VITBC</name>
<dbReference type="EMBL" id="CDMY01000447">
    <property type="protein sequence ID" value="CEM13814.1"/>
    <property type="molecule type" value="Genomic_DNA"/>
</dbReference>
<reference evidence="10 11" key="1">
    <citation type="submission" date="2014-11" db="EMBL/GenBank/DDBJ databases">
        <authorList>
            <person name="Zhu J."/>
            <person name="Qi W."/>
            <person name="Song R."/>
        </authorList>
    </citation>
    <scope>NUCLEOTIDE SEQUENCE [LARGE SCALE GENOMIC DNA]</scope>
</reference>
<dbReference type="PRINTS" id="PR00625">
    <property type="entry name" value="JDOMAIN"/>
</dbReference>
<gene>
    <name evidence="10" type="ORF">Vbra_15608</name>
</gene>
<feature type="region of interest" description="Disordered" evidence="7">
    <location>
        <begin position="360"/>
        <end position="387"/>
    </location>
</feature>
<evidence type="ECO:0000313" key="11">
    <source>
        <dbReference type="Proteomes" id="UP000041254"/>
    </source>
</evidence>
<dbReference type="Proteomes" id="UP000041254">
    <property type="component" value="Unassembled WGS sequence"/>
</dbReference>
<evidence type="ECO:0000256" key="3">
    <source>
        <dbReference type="ARBA" id="ARBA00022771"/>
    </source>
</evidence>
<dbReference type="AlphaFoldDB" id="A0A0G4FKA9"/>
<dbReference type="GO" id="GO:0005524">
    <property type="term" value="F:ATP binding"/>
    <property type="evidence" value="ECO:0007669"/>
    <property type="project" value="InterPro"/>
</dbReference>
<proteinExistence type="inferred from homology"/>